<feature type="domain" description="BTB" evidence="1">
    <location>
        <begin position="35"/>
        <end position="106"/>
    </location>
</feature>
<proteinExistence type="predicted"/>
<evidence type="ECO:0000259" key="1">
    <source>
        <dbReference type="PROSITE" id="PS50097"/>
    </source>
</evidence>
<dbReference type="SMART" id="SM00875">
    <property type="entry name" value="BACK"/>
    <property type="match status" value="1"/>
</dbReference>
<dbReference type="PROSITE" id="PS50097">
    <property type="entry name" value="BTB"/>
    <property type="match status" value="1"/>
</dbReference>
<dbReference type="InterPro" id="IPR011333">
    <property type="entry name" value="SKP1/BTB/POZ_sf"/>
</dbReference>
<name>A0A812PBT8_9DINO</name>
<dbReference type="Proteomes" id="UP000604046">
    <property type="component" value="Unassembled WGS sequence"/>
</dbReference>
<dbReference type="InterPro" id="IPR000210">
    <property type="entry name" value="BTB/POZ_dom"/>
</dbReference>
<dbReference type="Pfam" id="PF00651">
    <property type="entry name" value="BTB"/>
    <property type="match status" value="1"/>
</dbReference>
<dbReference type="AlphaFoldDB" id="A0A812PBT8"/>
<evidence type="ECO:0000313" key="2">
    <source>
        <dbReference type="EMBL" id="CAE7348262.1"/>
    </source>
</evidence>
<gene>
    <name evidence="2" type="primary">KLHL24</name>
    <name evidence="2" type="ORF">SNAT2548_LOCUS18289</name>
</gene>
<dbReference type="SUPFAM" id="SSF101898">
    <property type="entry name" value="NHL repeat"/>
    <property type="match status" value="1"/>
</dbReference>
<dbReference type="OrthoDB" id="3184970at2759"/>
<evidence type="ECO:0000313" key="3">
    <source>
        <dbReference type="Proteomes" id="UP000604046"/>
    </source>
</evidence>
<protein>
    <submittedName>
        <fullName evidence="2">KLHL24 protein</fullName>
    </submittedName>
</protein>
<dbReference type="Gene3D" id="1.25.40.420">
    <property type="match status" value="1"/>
</dbReference>
<dbReference type="Gene3D" id="2.120.10.30">
    <property type="entry name" value="TolB, C-terminal domain"/>
    <property type="match status" value="1"/>
</dbReference>
<dbReference type="CDD" id="cd18186">
    <property type="entry name" value="BTB_POZ_ZBTB_KLHL-like"/>
    <property type="match status" value="1"/>
</dbReference>
<sequence>MEAIETVELEHANLAQHQSSIVQQMRNFWMENHLCDVVLKGNDGVEHCAHTALLSAASVVFRNLLGGSFLEANQVQRKQPVEIPASKASVSALLDYIYGGQPKIDLETGLELLHLAEAYDLPKLARAIEAGLLLSLDGVKALRVLQEAHGLHGLKATCEEKVAESFETCSQHPDFGKISAIQLARILKREDLKVSREEVVFKGIFNWFSFSKERHGLLGMLLQHVDFESFSADNLLRVGRFTLSGPAAEELHRNVDEALQRQRKRAQSTPNSLDFQPKRRCLKHWSPGLGASAAACWRKVLPIQCHSLSWHRGHIYATDFEGNVLCWHPGDPATSVRKVVGGGVGTTGTNDMGSSCDVSVSPSGEIFVLDFEKDRLVRFQDGCGHLVCGDLSTPRCLSCSPSGVLYWVVEEHNEGRSQVWKLVGSTLQTVIASESLPEDLQFRATAIFVTKDEVIYIFDCLFQQRRILRINPSESLKPIVVGQIPLYTGGGVAGVLRNLWNLFVTEDDTIYVSDHDAGKVFAVRPGDTTCSQTFQCPDSLFPVALLVQDRSLYVGVVDDYDAPDVVGVYEHLPPPELQLE</sequence>
<organism evidence="2 3">
    <name type="scientific">Symbiodinium natans</name>
    <dbReference type="NCBI Taxonomy" id="878477"/>
    <lineage>
        <taxon>Eukaryota</taxon>
        <taxon>Sar</taxon>
        <taxon>Alveolata</taxon>
        <taxon>Dinophyceae</taxon>
        <taxon>Suessiales</taxon>
        <taxon>Symbiodiniaceae</taxon>
        <taxon>Symbiodinium</taxon>
    </lineage>
</organism>
<keyword evidence="3" id="KW-1185">Reference proteome</keyword>
<dbReference type="Gene3D" id="3.30.710.10">
    <property type="entry name" value="Potassium Channel Kv1.1, Chain A"/>
    <property type="match status" value="1"/>
</dbReference>
<dbReference type="InterPro" id="IPR011705">
    <property type="entry name" value="BACK"/>
</dbReference>
<dbReference type="InterPro" id="IPR011042">
    <property type="entry name" value="6-blade_b-propeller_TolB-like"/>
</dbReference>
<dbReference type="SUPFAM" id="SSF54695">
    <property type="entry name" value="POZ domain"/>
    <property type="match status" value="1"/>
</dbReference>
<reference evidence="2" key="1">
    <citation type="submission" date="2021-02" db="EMBL/GenBank/DDBJ databases">
        <authorList>
            <person name="Dougan E. K."/>
            <person name="Rhodes N."/>
            <person name="Thang M."/>
            <person name="Chan C."/>
        </authorList>
    </citation>
    <scope>NUCLEOTIDE SEQUENCE</scope>
</reference>
<accession>A0A812PBT8</accession>
<dbReference type="SMART" id="SM00225">
    <property type="entry name" value="BTB"/>
    <property type="match status" value="1"/>
</dbReference>
<comment type="caution">
    <text evidence="2">The sequence shown here is derived from an EMBL/GenBank/DDBJ whole genome shotgun (WGS) entry which is preliminary data.</text>
</comment>
<dbReference type="PANTHER" id="PTHR45632">
    <property type="entry name" value="LD33804P"/>
    <property type="match status" value="1"/>
</dbReference>
<dbReference type="Pfam" id="PF07707">
    <property type="entry name" value="BACK"/>
    <property type="match status" value="1"/>
</dbReference>
<dbReference type="EMBL" id="CAJNDS010002140">
    <property type="protein sequence ID" value="CAE7348262.1"/>
    <property type="molecule type" value="Genomic_DNA"/>
</dbReference>